<organism evidence="2 3">
    <name type="scientific">Haloarcula hispanica</name>
    <dbReference type="NCBI Taxonomy" id="51589"/>
    <lineage>
        <taxon>Archaea</taxon>
        <taxon>Methanobacteriati</taxon>
        <taxon>Methanobacteriota</taxon>
        <taxon>Stenosarchaea group</taxon>
        <taxon>Halobacteria</taxon>
        <taxon>Halobacteriales</taxon>
        <taxon>Haloarculaceae</taxon>
        <taxon>Haloarcula</taxon>
    </lineage>
</organism>
<dbReference type="RefSeq" id="WP_129755721.1">
    <property type="nucleotide sequence ID" value="NZ_CABITY010000003.1"/>
</dbReference>
<dbReference type="Proteomes" id="UP000293535">
    <property type="component" value="Unassembled WGS sequence"/>
</dbReference>
<dbReference type="EMBL" id="RZIG01000002">
    <property type="protein sequence ID" value="RYJ10616.1"/>
    <property type="molecule type" value="Genomic_DNA"/>
</dbReference>
<accession>A0A482T568</accession>
<dbReference type="AlphaFoldDB" id="A0A482T568"/>
<feature type="transmembrane region" description="Helical" evidence="1">
    <location>
        <begin position="44"/>
        <end position="63"/>
    </location>
</feature>
<gene>
    <name evidence="2" type="ORF">ELS20_11850</name>
</gene>
<evidence type="ECO:0000313" key="3">
    <source>
        <dbReference type="Proteomes" id="UP000293535"/>
    </source>
</evidence>
<sequence length="79" mass="8429">MRSTLAQTITRLDLDTRIQYGLMLLFGGLCLLAAAAPLGTLTKAVVVSALFGFTGGLWVSHLVQIIQRAAETAQPEAEQ</sequence>
<reference evidence="2 3" key="1">
    <citation type="submission" date="2018-12" db="EMBL/GenBank/DDBJ databases">
        <title>Draft genome sequence of Haloarcula hispinica strain 18.1, an halophilic archaeon isolated from Chott El Jerid of Southern Tunisia.</title>
        <authorList>
            <person name="Najjari A."/>
            <person name="Ben Dhia O."/>
            <person name="Ferjani R."/>
            <person name="Mahjoubi M."/>
            <person name="Sghaier H."/>
            <person name="Elshahed M."/>
            <person name="Ouzari H.I."/>
            <person name="Cherid A."/>
            <person name="Youssef N."/>
        </authorList>
    </citation>
    <scope>NUCLEOTIDE SEQUENCE [LARGE SCALE GENOMIC DNA]</scope>
    <source>
        <strain evidence="2 3">18.1</strain>
    </source>
</reference>
<name>A0A482T568_HALHI</name>
<proteinExistence type="predicted"/>
<protein>
    <submittedName>
        <fullName evidence="2">Uncharacterized protein</fullName>
    </submittedName>
</protein>
<keyword evidence="1" id="KW-0812">Transmembrane</keyword>
<evidence type="ECO:0000256" key="1">
    <source>
        <dbReference type="SAM" id="Phobius"/>
    </source>
</evidence>
<comment type="caution">
    <text evidence="2">The sequence shown here is derived from an EMBL/GenBank/DDBJ whole genome shotgun (WGS) entry which is preliminary data.</text>
</comment>
<feature type="transmembrane region" description="Helical" evidence="1">
    <location>
        <begin position="20"/>
        <end position="38"/>
    </location>
</feature>
<keyword evidence="1" id="KW-1133">Transmembrane helix</keyword>
<dbReference type="GeneID" id="99239934"/>
<keyword evidence="1" id="KW-0472">Membrane</keyword>
<evidence type="ECO:0000313" key="2">
    <source>
        <dbReference type="EMBL" id="RYJ10616.1"/>
    </source>
</evidence>